<feature type="domain" description="GST N-terminal" evidence="1">
    <location>
        <begin position="1"/>
        <end position="91"/>
    </location>
</feature>
<dbReference type="CDD" id="cd03207">
    <property type="entry name" value="GST_C_8"/>
    <property type="match status" value="1"/>
</dbReference>
<dbReference type="CDD" id="cd03046">
    <property type="entry name" value="GST_N_GTT1_like"/>
    <property type="match status" value="1"/>
</dbReference>
<dbReference type="AlphaFoldDB" id="A0A2W4F6I3"/>
<keyword evidence="4" id="KW-1185">Reference proteome</keyword>
<evidence type="ECO:0000313" key="3">
    <source>
        <dbReference type="EMBL" id="PZM17223.1"/>
    </source>
</evidence>
<dbReference type="PROSITE" id="PS50404">
    <property type="entry name" value="GST_NTER"/>
    <property type="match status" value="1"/>
</dbReference>
<dbReference type="GO" id="GO:0016740">
    <property type="term" value="F:transferase activity"/>
    <property type="evidence" value="ECO:0007669"/>
    <property type="project" value="UniProtKB-KW"/>
</dbReference>
<evidence type="ECO:0000259" key="1">
    <source>
        <dbReference type="PROSITE" id="PS50404"/>
    </source>
</evidence>
<dbReference type="InterPro" id="IPR036249">
    <property type="entry name" value="Thioredoxin-like_sf"/>
</dbReference>
<proteinExistence type="predicted"/>
<dbReference type="PROSITE" id="PS50405">
    <property type="entry name" value="GST_CTER"/>
    <property type="match status" value="1"/>
</dbReference>
<accession>A0A2W4F6I3</accession>
<reference evidence="3 4" key="1">
    <citation type="journal article" date="2018" name="Sci. Rep.">
        <title>Rhizobium tumorigenes sp. nov., a novel plant tumorigenic bacterium isolated from cane gall tumors on thornless blackberry.</title>
        <authorList>
            <person name="Kuzmanovi N."/>
            <person name="Smalla K."/>
            <person name="Gronow S."/>
            <person name="PuBawska J."/>
        </authorList>
    </citation>
    <scope>NUCLEOTIDE SEQUENCE [LARGE SCALE GENOMIC DNA]</scope>
    <source>
        <strain evidence="3 4">CCBAU 85046</strain>
    </source>
</reference>
<dbReference type="RefSeq" id="WP_111158552.1">
    <property type="nucleotide sequence ID" value="NZ_PCDP01000001.1"/>
</dbReference>
<dbReference type="Gene3D" id="1.20.1050.10">
    <property type="match status" value="1"/>
</dbReference>
<evidence type="ECO:0000259" key="2">
    <source>
        <dbReference type="PROSITE" id="PS50405"/>
    </source>
</evidence>
<protein>
    <submittedName>
        <fullName evidence="3">Glutathione S-transferase</fullName>
    </submittedName>
</protein>
<dbReference type="SFLD" id="SFLDS00019">
    <property type="entry name" value="Glutathione_Transferase_(cytos"/>
    <property type="match status" value="1"/>
</dbReference>
<dbReference type="SFLD" id="SFLDG00358">
    <property type="entry name" value="Main_(cytGST)"/>
    <property type="match status" value="1"/>
</dbReference>
<comment type="caution">
    <text evidence="3">The sequence shown here is derived from an EMBL/GenBank/DDBJ whole genome shotgun (WGS) entry which is preliminary data.</text>
</comment>
<dbReference type="OrthoDB" id="9810080at2"/>
<dbReference type="InterPro" id="IPR036282">
    <property type="entry name" value="Glutathione-S-Trfase_C_sf"/>
</dbReference>
<name>A0A2W4F6I3_9HYPH</name>
<keyword evidence="3" id="KW-0808">Transferase</keyword>
<dbReference type="SUPFAM" id="SSF52833">
    <property type="entry name" value="Thioredoxin-like"/>
    <property type="match status" value="1"/>
</dbReference>
<dbReference type="InterPro" id="IPR004046">
    <property type="entry name" value="GST_C"/>
</dbReference>
<sequence length="219" mass="24508">MLTIYGVYRSRASRNYWMAEELGIEFKSVPVIQAWRLDNPLAKDAPINTMSPEFVAINPMGLIPAIKDGDFVMHESLAINLYLARKYGGPLAGKTVEEGGSLIMWTTFAATTLEPHTIKVVLTYDHGKENSEAGQAVITAACRSLKRPLDVLEQHLDGRDYIVGDGFTAADINLAEVLRYVQSEKMLFDHRPNLKAWIDRCQSRAGYKAMQATRMQEAE</sequence>
<dbReference type="PANTHER" id="PTHR44051:SF8">
    <property type="entry name" value="GLUTATHIONE S-TRANSFERASE GSTA"/>
    <property type="match status" value="1"/>
</dbReference>
<dbReference type="Gene3D" id="3.40.30.10">
    <property type="entry name" value="Glutaredoxin"/>
    <property type="match status" value="1"/>
</dbReference>
<dbReference type="Proteomes" id="UP000248925">
    <property type="component" value="Unassembled WGS sequence"/>
</dbReference>
<dbReference type="Pfam" id="PF00043">
    <property type="entry name" value="GST_C"/>
    <property type="match status" value="1"/>
</dbReference>
<feature type="domain" description="GST C-terminal" evidence="2">
    <location>
        <begin position="95"/>
        <end position="219"/>
    </location>
</feature>
<gene>
    <name evidence="3" type="ORF">CPY51_03075</name>
</gene>
<dbReference type="InterPro" id="IPR010987">
    <property type="entry name" value="Glutathione-S-Trfase_C-like"/>
</dbReference>
<dbReference type="EMBL" id="PCDP01000001">
    <property type="protein sequence ID" value="PZM17223.1"/>
    <property type="molecule type" value="Genomic_DNA"/>
</dbReference>
<dbReference type="InterPro" id="IPR040079">
    <property type="entry name" value="Glutathione_S-Trfase"/>
</dbReference>
<dbReference type="PANTHER" id="PTHR44051">
    <property type="entry name" value="GLUTATHIONE S-TRANSFERASE-RELATED"/>
    <property type="match status" value="1"/>
</dbReference>
<evidence type="ECO:0000313" key="4">
    <source>
        <dbReference type="Proteomes" id="UP000248925"/>
    </source>
</evidence>
<dbReference type="SUPFAM" id="SSF47616">
    <property type="entry name" value="GST C-terminal domain-like"/>
    <property type="match status" value="1"/>
</dbReference>
<dbReference type="InterPro" id="IPR004045">
    <property type="entry name" value="Glutathione_S-Trfase_N"/>
</dbReference>
<organism evidence="3 4">
    <name type="scientific">Rhizobium tubonense</name>
    <dbReference type="NCBI Taxonomy" id="484088"/>
    <lineage>
        <taxon>Bacteria</taxon>
        <taxon>Pseudomonadati</taxon>
        <taxon>Pseudomonadota</taxon>
        <taxon>Alphaproteobacteria</taxon>
        <taxon>Hyphomicrobiales</taxon>
        <taxon>Rhizobiaceae</taxon>
        <taxon>Rhizobium/Agrobacterium group</taxon>
        <taxon>Rhizobium</taxon>
    </lineage>
</organism>
<dbReference type="Pfam" id="PF13409">
    <property type="entry name" value="GST_N_2"/>
    <property type="match status" value="1"/>
</dbReference>